<sequence length="428" mass="46487">MMLGRFARLLAATMLALLLTGGIAAAKESKQTDYPNATRSEPKNDLRERDQKALQAAIDASNAGDDAKAQEAAQKILDTSSSKYAKGVALQVLANIKYNAGDYKGAIALYKQLLDLNSLPNDSYFGSMLNLVAAYMADEQYQQAGEQLKVWREQGKRETADSYAIEGNIDYRLEKYPEAIAALNKAIALNNGESKDSWDQLLLASYGETKQYDQMDKMVDAALSKDPTKTTQLNNALVYYQNNGEYARMGALMEKAAAKGALTTEDDYMRMGQVFAVMAQNADNQSQAEAYAAKGIKAVEDGLAKGVVKPGYKPYKLIGDTYRIAGNTAKAMDAYAKAAPDAPDGELDLLRAQVLIQDQQKYAEGKAALQRALQKGVKRQGTAYLLLGNAELKMKNKAAAIAAYKRAAEDAETAPMARDMLKKLGAAK</sequence>
<dbReference type="STRING" id="1475481.GCA_000953855_00054"/>
<dbReference type="HOGENOM" id="CLU_694342_0_0_6"/>
<evidence type="ECO:0000256" key="2">
    <source>
        <dbReference type="SAM" id="SignalP"/>
    </source>
</evidence>
<feature type="chain" id="PRO_5007415026" evidence="2">
    <location>
        <begin position="27"/>
        <end position="428"/>
    </location>
</feature>
<dbReference type="OrthoDB" id="5964849at2"/>
<keyword evidence="1" id="KW-0802">TPR repeat</keyword>
<gene>
    <name evidence="3" type="ORF">MBSD_1670</name>
    <name evidence="4" type="ORF">MBSD_n0053</name>
</gene>
<proteinExistence type="predicted"/>
<reference evidence="4" key="2">
    <citation type="submission" date="2015-08" db="EMBL/GenBank/DDBJ databases">
        <title>Complete DNA Sequence of Pseudomonas syringae pv. actinidiae, the Causal Agent of Kiwifruit Canker Disease.</title>
        <authorList>
            <person name="Rikkerink E.H.A."/>
            <person name="Fineran P.C."/>
        </authorList>
    </citation>
    <scope>NUCLEOTIDE SEQUENCE</scope>
    <source>
        <strain evidence="4">SkMP5</strain>
    </source>
</reference>
<dbReference type="InterPro" id="IPR011990">
    <property type="entry name" value="TPR-like_helical_dom_sf"/>
</dbReference>
<dbReference type="EMBL" id="DF970134">
    <property type="protein sequence ID" value="GAP64771.1"/>
    <property type="molecule type" value="Genomic_DNA"/>
</dbReference>
<accession>A0A0K8QJA6</accession>
<feature type="repeat" description="TPR" evidence="1">
    <location>
        <begin position="160"/>
        <end position="193"/>
    </location>
</feature>
<name>A0A0K8QJA6_9GAMM</name>
<dbReference type="RefSeq" id="WP_062533966.1">
    <property type="nucleotide sequence ID" value="NZ_DF970134.1"/>
</dbReference>
<reference evidence="3" key="1">
    <citation type="submission" date="2015-03" db="EMBL/GenBank/DDBJ databases">
        <title>Draft genome sequence of Mizugakiibacter sediminis skMP5.</title>
        <authorList>
            <person name="Watanabe T."/>
            <person name="Kojima H."/>
            <person name="Fukui M."/>
        </authorList>
    </citation>
    <scope>NUCLEOTIDE SEQUENCE</scope>
    <source>
        <strain evidence="3">SkMP5</strain>
    </source>
</reference>
<evidence type="ECO:0000313" key="3">
    <source>
        <dbReference type="EMBL" id="GAN45130.1"/>
    </source>
</evidence>
<protein>
    <submittedName>
        <fullName evidence="4">Uncharacterized protein</fullName>
    </submittedName>
</protein>
<dbReference type="EMBL" id="DF952379">
    <property type="protein sequence ID" value="GAN45130.1"/>
    <property type="molecule type" value="Genomic_DNA"/>
</dbReference>
<dbReference type="InterPro" id="IPR019734">
    <property type="entry name" value="TPR_rpt"/>
</dbReference>
<dbReference type="PROSITE" id="PS50005">
    <property type="entry name" value="TPR"/>
    <property type="match status" value="1"/>
</dbReference>
<evidence type="ECO:0000313" key="4">
    <source>
        <dbReference type="EMBL" id="GAP64771.1"/>
    </source>
</evidence>
<keyword evidence="5" id="KW-1185">Reference proteome</keyword>
<evidence type="ECO:0000256" key="1">
    <source>
        <dbReference type="PROSITE-ProRule" id="PRU00339"/>
    </source>
</evidence>
<dbReference type="Gene3D" id="1.25.40.10">
    <property type="entry name" value="Tetratricopeptide repeat domain"/>
    <property type="match status" value="3"/>
</dbReference>
<keyword evidence="2" id="KW-0732">Signal</keyword>
<organism evidence="4">
    <name type="scientific">Mizugakiibacter sediminis</name>
    <dbReference type="NCBI Taxonomy" id="1475481"/>
    <lineage>
        <taxon>Bacteria</taxon>
        <taxon>Pseudomonadati</taxon>
        <taxon>Pseudomonadota</taxon>
        <taxon>Gammaproteobacteria</taxon>
        <taxon>Lysobacterales</taxon>
        <taxon>Rhodanobacteraceae</taxon>
        <taxon>Mizugakiibacter</taxon>
    </lineage>
</organism>
<dbReference type="AlphaFoldDB" id="A0A0K8QJA6"/>
<evidence type="ECO:0000313" key="5">
    <source>
        <dbReference type="Proteomes" id="UP000253740"/>
    </source>
</evidence>
<dbReference type="SMART" id="SM00028">
    <property type="entry name" value="TPR"/>
    <property type="match status" value="4"/>
</dbReference>
<dbReference type="Proteomes" id="UP000253740">
    <property type="component" value="Unassembled WGS sequence"/>
</dbReference>
<feature type="signal peptide" evidence="2">
    <location>
        <begin position="1"/>
        <end position="26"/>
    </location>
</feature>
<dbReference type="SUPFAM" id="SSF48452">
    <property type="entry name" value="TPR-like"/>
    <property type="match status" value="2"/>
</dbReference>